<sequence>MNSLESLPPSVVDRVISNVINASPSSVVPLLSSCGSLLHAATARTVFSTLVVPDGADLFEPASPPFRRHALSALLSNPNRYGGLVRNLKITDSEIVPCVDGSPVDLSDSENSHICDTRTSRRPIDAEQLYSVFKICSNIEELTWRSPNLPPDGMCEELASYTPRLTSLIYEPSFYSSIMGSHCSSLKKWDGFSLPLLATLPITVLHLSCLSQCGSRALCNLLTRLDEYSTLEDVKFDFVWLDDSLAAELANAGRRLRTLVIGTQGTKLTDKGLSALLEGCDSLESLSLVDVEGRLSRNAWTKPAKFPTGLKRLRVEFSEARQHHSWAADHLLSIHSAPLQSLTHLSITRNVQPVKLVSGTPVYAQHVDEISASRSIPKELVSVLQQSKNLIILECDWWAWGVEDLKKVLESCSRLEVLKFCQDAPFSKLLSLTSTFVALTHLRTLQVSVTPEQAPGMPPTPTSRHPGSTPLPPTPSDSPSSKAKSVLPQLLGFDQLQSQTCVTQEAKGDSSMPPLRDVKRFARKCPSLDVIDWYGRNARGIWRISRAQAATSKLSSNVTVDYFPPFLDDATWDRISNIHDTQADALNLEPRKRRGHAWTGEKADMFAAERAEEKARAERQIIDKEKPSKLKDIGKKTLENHQLPSPTDSSSTNSPNLDYFPLTPPVSAASSIGASFDLSSLPTDADADPFLLENCSSVTHSSTNLAKQKPNRGARTRSVTSAGYDGEGRGKYTRNRSSTTSNQDINKPSSGQSLKVSSQTGGGRRKGRTGPSTQGRTPAPSGSMSKKPSNL</sequence>
<evidence type="ECO:0000313" key="2">
    <source>
        <dbReference type="EMBL" id="TDL25977.1"/>
    </source>
</evidence>
<feature type="compositionally biased region" description="Polar residues" evidence="1">
    <location>
        <begin position="774"/>
        <end position="791"/>
    </location>
</feature>
<feature type="region of interest" description="Disordered" evidence="1">
    <location>
        <begin position="617"/>
        <end position="659"/>
    </location>
</feature>
<name>A0A4Y7QE67_9AGAM</name>
<dbReference type="SUPFAM" id="SSF52047">
    <property type="entry name" value="RNI-like"/>
    <property type="match status" value="1"/>
</dbReference>
<dbReference type="STRING" id="50990.A0A4Y7QE67"/>
<feature type="region of interest" description="Disordered" evidence="1">
    <location>
        <begin position="700"/>
        <end position="791"/>
    </location>
</feature>
<accession>A0A4Y7QE67</accession>
<dbReference type="EMBL" id="ML170162">
    <property type="protein sequence ID" value="TDL25977.1"/>
    <property type="molecule type" value="Genomic_DNA"/>
</dbReference>
<dbReference type="Gene3D" id="3.80.10.10">
    <property type="entry name" value="Ribonuclease Inhibitor"/>
    <property type="match status" value="1"/>
</dbReference>
<dbReference type="VEuPathDB" id="FungiDB:BD410DRAFT_783979"/>
<keyword evidence="3" id="KW-1185">Reference proteome</keyword>
<feature type="compositionally biased region" description="Basic and acidic residues" evidence="1">
    <location>
        <begin position="617"/>
        <end position="639"/>
    </location>
</feature>
<reference evidence="2 3" key="1">
    <citation type="submission" date="2018-06" db="EMBL/GenBank/DDBJ databases">
        <title>A transcriptomic atlas of mushroom development highlights an independent origin of complex multicellularity.</title>
        <authorList>
            <consortium name="DOE Joint Genome Institute"/>
            <person name="Krizsan K."/>
            <person name="Almasi E."/>
            <person name="Merenyi Z."/>
            <person name="Sahu N."/>
            <person name="Viragh M."/>
            <person name="Koszo T."/>
            <person name="Mondo S."/>
            <person name="Kiss B."/>
            <person name="Balint B."/>
            <person name="Kues U."/>
            <person name="Barry K."/>
            <person name="Hegedus J.C."/>
            <person name="Henrissat B."/>
            <person name="Johnson J."/>
            <person name="Lipzen A."/>
            <person name="Ohm R."/>
            <person name="Nagy I."/>
            <person name="Pangilinan J."/>
            <person name="Yan J."/>
            <person name="Xiong Y."/>
            <person name="Grigoriev I.V."/>
            <person name="Hibbett D.S."/>
            <person name="Nagy L.G."/>
        </authorList>
    </citation>
    <scope>NUCLEOTIDE SEQUENCE [LARGE SCALE GENOMIC DNA]</scope>
    <source>
        <strain evidence="2 3">SZMC22713</strain>
    </source>
</reference>
<evidence type="ECO:0000256" key="1">
    <source>
        <dbReference type="SAM" id="MobiDB-lite"/>
    </source>
</evidence>
<feature type="compositionally biased region" description="Polar residues" evidence="1">
    <location>
        <begin position="735"/>
        <end position="756"/>
    </location>
</feature>
<dbReference type="InterPro" id="IPR032675">
    <property type="entry name" value="LRR_dom_sf"/>
</dbReference>
<feature type="compositionally biased region" description="Low complexity" evidence="1">
    <location>
        <begin position="643"/>
        <end position="658"/>
    </location>
</feature>
<evidence type="ECO:0008006" key="4">
    <source>
        <dbReference type="Google" id="ProtNLM"/>
    </source>
</evidence>
<organism evidence="2 3">
    <name type="scientific">Rickenella mellea</name>
    <dbReference type="NCBI Taxonomy" id="50990"/>
    <lineage>
        <taxon>Eukaryota</taxon>
        <taxon>Fungi</taxon>
        <taxon>Dikarya</taxon>
        <taxon>Basidiomycota</taxon>
        <taxon>Agaricomycotina</taxon>
        <taxon>Agaricomycetes</taxon>
        <taxon>Hymenochaetales</taxon>
        <taxon>Rickenellaceae</taxon>
        <taxon>Rickenella</taxon>
    </lineage>
</organism>
<feature type="region of interest" description="Disordered" evidence="1">
    <location>
        <begin position="449"/>
        <end position="484"/>
    </location>
</feature>
<dbReference type="AlphaFoldDB" id="A0A4Y7QE67"/>
<proteinExistence type="predicted"/>
<gene>
    <name evidence="2" type="ORF">BD410DRAFT_783979</name>
</gene>
<protein>
    <recommendedName>
        <fullName evidence="4">RNI-like protein</fullName>
    </recommendedName>
</protein>
<dbReference type="Proteomes" id="UP000294933">
    <property type="component" value="Unassembled WGS sequence"/>
</dbReference>
<dbReference type="OrthoDB" id="2596605at2759"/>
<evidence type="ECO:0000313" key="3">
    <source>
        <dbReference type="Proteomes" id="UP000294933"/>
    </source>
</evidence>